<reference evidence="4 5" key="1">
    <citation type="submission" date="2022-03" db="EMBL/GenBank/DDBJ databases">
        <title>Novel taxa within the pig intestine.</title>
        <authorList>
            <person name="Wylensek D."/>
            <person name="Bishof K."/>
            <person name="Afrizal A."/>
            <person name="Clavel T."/>
        </authorList>
    </citation>
    <scope>NUCLEOTIDE SEQUENCE [LARGE SCALE GENOMIC DNA]</scope>
    <source>
        <strain evidence="4 5">CLA-KB-P66</strain>
    </source>
</reference>
<organism evidence="4 5">
    <name type="scientific">Intestinicryptomonas porci</name>
    <dbReference type="NCBI Taxonomy" id="2926320"/>
    <lineage>
        <taxon>Bacteria</taxon>
        <taxon>Pseudomonadati</taxon>
        <taxon>Verrucomicrobiota</taxon>
        <taxon>Opitutia</taxon>
        <taxon>Opitutales</taxon>
        <taxon>Intestinicryptomonaceae</taxon>
        <taxon>Intestinicryptomonas</taxon>
    </lineage>
</organism>
<gene>
    <name evidence="4" type="ORF">MOX91_08575</name>
</gene>
<keyword evidence="1" id="KW-0812">Transmembrane</keyword>
<sequence length="113" mass="12341">MYCTKCGTELPNDSKVCFRCGTQLSQEIDIEDSSGTHLLIPINTSIYCIIAGYLGLFSVLLIFAPLAILFGILGIRDAKKKKIHGTGRAYFALIMGVTFTIIFLTLIISGIFS</sequence>
<feature type="domain" description="DUF4190" evidence="3">
    <location>
        <begin position="45"/>
        <end position="104"/>
    </location>
</feature>
<evidence type="ECO:0000259" key="3">
    <source>
        <dbReference type="Pfam" id="PF13828"/>
    </source>
</evidence>
<feature type="transmembrane region" description="Helical" evidence="1">
    <location>
        <begin position="44"/>
        <end position="70"/>
    </location>
</feature>
<feature type="domain" description="Zinc-ribbon" evidence="2">
    <location>
        <begin position="2"/>
        <end position="24"/>
    </location>
</feature>
<name>A0ABU4WI29_9BACT</name>
<keyword evidence="5" id="KW-1185">Reference proteome</keyword>
<dbReference type="Pfam" id="PF13828">
    <property type="entry name" value="DUF4190"/>
    <property type="match status" value="1"/>
</dbReference>
<protein>
    <submittedName>
        <fullName evidence="4">DUF4190 domain-containing protein</fullName>
    </submittedName>
</protein>
<dbReference type="Proteomes" id="UP001275932">
    <property type="component" value="Unassembled WGS sequence"/>
</dbReference>
<accession>A0ABU4WI29</accession>
<evidence type="ECO:0000313" key="4">
    <source>
        <dbReference type="EMBL" id="MDX8416221.1"/>
    </source>
</evidence>
<evidence type="ECO:0000256" key="1">
    <source>
        <dbReference type="SAM" id="Phobius"/>
    </source>
</evidence>
<dbReference type="EMBL" id="JALBUT010000011">
    <property type="protein sequence ID" value="MDX8416221.1"/>
    <property type="molecule type" value="Genomic_DNA"/>
</dbReference>
<evidence type="ECO:0000259" key="2">
    <source>
        <dbReference type="Pfam" id="PF13240"/>
    </source>
</evidence>
<proteinExistence type="predicted"/>
<dbReference type="Pfam" id="PF13240">
    <property type="entry name" value="Zn_Ribbon_1"/>
    <property type="match status" value="1"/>
</dbReference>
<keyword evidence="1" id="KW-1133">Transmembrane helix</keyword>
<keyword evidence="1" id="KW-0472">Membrane</keyword>
<dbReference type="InterPro" id="IPR025241">
    <property type="entry name" value="DUF4190"/>
</dbReference>
<comment type="caution">
    <text evidence="4">The sequence shown here is derived from an EMBL/GenBank/DDBJ whole genome shotgun (WGS) entry which is preliminary data.</text>
</comment>
<dbReference type="RefSeq" id="WP_370397674.1">
    <property type="nucleotide sequence ID" value="NZ_JALBUT010000011.1"/>
</dbReference>
<dbReference type="InterPro" id="IPR026870">
    <property type="entry name" value="Zinc_ribbon_dom"/>
</dbReference>
<feature type="transmembrane region" description="Helical" evidence="1">
    <location>
        <begin position="90"/>
        <end position="112"/>
    </location>
</feature>
<evidence type="ECO:0000313" key="5">
    <source>
        <dbReference type="Proteomes" id="UP001275932"/>
    </source>
</evidence>